<proteinExistence type="predicted"/>
<keyword evidence="4" id="KW-1185">Reference proteome</keyword>
<feature type="region of interest" description="Disordered" evidence="1">
    <location>
        <begin position="1"/>
        <end position="23"/>
    </location>
</feature>
<dbReference type="Pfam" id="PF07883">
    <property type="entry name" value="Cupin_2"/>
    <property type="match status" value="1"/>
</dbReference>
<dbReference type="CDD" id="cd02223">
    <property type="entry name" value="cupin_Bh2720-like"/>
    <property type="match status" value="1"/>
</dbReference>
<dbReference type="PANTHER" id="PTHR43346:SF1">
    <property type="entry name" value="QUERCETIN 2,3-DIOXYGENASE-RELATED"/>
    <property type="match status" value="1"/>
</dbReference>
<feature type="compositionally biased region" description="Basic and acidic residues" evidence="1">
    <location>
        <begin position="7"/>
        <end position="19"/>
    </location>
</feature>
<dbReference type="InterPro" id="IPR011051">
    <property type="entry name" value="RmlC_Cupin_sf"/>
</dbReference>
<accession>A0ABZ0ST19</accession>
<dbReference type="EMBL" id="CP139368">
    <property type="protein sequence ID" value="WPR90412.1"/>
    <property type="molecule type" value="Genomic_DNA"/>
</dbReference>
<reference evidence="3 4" key="1">
    <citation type="submission" date="2023-11" db="EMBL/GenBank/DDBJ databases">
        <title>Genome sequence of Microbacterium rhizosphaerae KACC 19337.</title>
        <authorList>
            <person name="Choi H."/>
            <person name="Kim S."/>
            <person name="Kim Y."/>
            <person name="Kwon S.-W."/>
            <person name="Heo J."/>
        </authorList>
    </citation>
    <scope>NUCLEOTIDE SEQUENCE [LARGE SCALE GENOMIC DNA]</scope>
    <source>
        <strain evidence="3 4">KACC 19337</strain>
    </source>
</reference>
<dbReference type="InterPro" id="IPR013096">
    <property type="entry name" value="Cupin_2"/>
</dbReference>
<dbReference type="PANTHER" id="PTHR43346">
    <property type="entry name" value="LIGAND BINDING DOMAIN PROTEIN, PUTATIVE (AFU_ORTHOLOGUE AFUA_6G14370)-RELATED"/>
    <property type="match status" value="1"/>
</dbReference>
<evidence type="ECO:0000256" key="1">
    <source>
        <dbReference type="SAM" id="MobiDB-lite"/>
    </source>
</evidence>
<feature type="compositionally biased region" description="Basic and acidic residues" evidence="1">
    <location>
        <begin position="139"/>
        <end position="148"/>
    </location>
</feature>
<name>A0ABZ0ST19_9MICO</name>
<feature type="domain" description="Cupin type-2" evidence="2">
    <location>
        <begin position="51"/>
        <end position="126"/>
    </location>
</feature>
<protein>
    <submittedName>
        <fullName evidence="3">Cupin domain-containing protein</fullName>
    </submittedName>
</protein>
<sequence length="174" mass="19281">MGYEISRMTEEKSTMKDIGPRPNAFDIEDATRRNETYRTVAWTGRYLQVTLMTIPVGESIGLEAHPATDQFLRLDSGRGRVVMGPAEDELDFEQDVTDGWSIQVPAGTWHDVINVGDEPLRLYTVYAPTHHAPGVVQKTRTDAAHDESSGADEPPAWTVQPEESHPDQHAPDAG</sequence>
<evidence type="ECO:0000313" key="4">
    <source>
        <dbReference type="Proteomes" id="UP001323798"/>
    </source>
</evidence>
<feature type="compositionally biased region" description="Basic and acidic residues" evidence="1">
    <location>
        <begin position="162"/>
        <end position="174"/>
    </location>
</feature>
<organism evidence="3 4">
    <name type="scientific">Microbacterium rhizosphaerae</name>
    <dbReference type="NCBI Taxonomy" id="1678237"/>
    <lineage>
        <taxon>Bacteria</taxon>
        <taxon>Bacillati</taxon>
        <taxon>Actinomycetota</taxon>
        <taxon>Actinomycetes</taxon>
        <taxon>Micrococcales</taxon>
        <taxon>Microbacteriaceae</taxon>
        <taxon>Microbacterium</taxon>
    </lineage>
</organism>
<feature type="region of interest" description="Disordered" evidence="1">
    <location>
        <begin position="134"/>
        <end position="174"/>
    </location>
</feature>
<dbReference type="SUPFAM" id="SSF51182">
    <property type="entry name" value="RmlC-like cupins"/>
    <property type="match status" value="1"/>
</dbReference>
<dbReference type="InterPro" id="IPR052538">
    <property type="entry name" value="Flavonoid_dioxygenase-like"/>
</dbReference>
<dbReference type="Proteomes" id="UP001323798">
    <property type="component" value="Chromosome"/>
</dbReference>
<dbReference type="RefSeq" id="WP_320943124.1">
    <property type="nucleotide sequence ID" value="NZ_BAABEU010000011.1"/>
</dbReference>
<dbReference type="InterPro" id="IPR014710">
    <property type="entry name" value="RmlC-like_jellyroll"/>
</dbReference>
<evidence type="ECO:0000313" key="3">
    <source>
        <dbReference type="EMBL" id="WPR90412.1"/>
    </source>
</evidence>
<gene>
    <name evidence="3" type="ORF">SM116_03745</name>
</gene>
<evidence type="ECO:0000259" key="2">
    <source>
        <dbReference type="Pfam" id="PF07883"/>
    </source>
</evidence>
<dbReference type="Gene3D" id="2.60.120.10">
    <property type="entry name" value="Jelly Rolls"/>
    <property type="match status" value="1"/>
</dbReference>